<dbReference type="PANTHER" id="PTHR12537">
    <property type="entry name" value="RNA BINDING PROTEIN PUMILIO-RELATED"/>
    <property type="match status" value="1"/>
</dbReference>
<dbReference type="Pfam" id="PF00806">
    <property type="entry name" value="PUF"/>
    <property type="match status" value="2"/>
</dbReference>
<keyword evidence="2" id="KW-0677">Repeat</keyword>
<accession>A0A183CSJ3</accession>
<feature type="repeat" description="Pumilio" evidence="4">
    <location>
        <begin position="91"/>
        <end position="130"/>
    </location>
</feature>
<dbReference type="PANTHER" id="PTHR12537:SF12">
    <property type="entry name" value="MATERNAL PROTEIN PUMILIO"/>
    <property type="match status" value="1"/>
</dbReference>
<dbReference type="GO" id="GO:0005737">
    <property type="term" value="C:cytoplasm"/>
    <property type="evidence" value="ECO:0007669"/>
    <property type="project" value="TreeGrafter"/>
</dbReference>
<reference evidence="7" key="2">
    <citation type="submission" date="2016-06" db="UniProtKB">
        <authorList>
            <consortium name="WormBaseParasite"/>
        </authorList>
    </citation>
    <scope>IDENTIFICATION</scope>
</reference>
<dbReference type="InterPro" id="IPR011989">
    <property type="entry name" value="ARM-like"/>
</dbReference>
<evidence type="ECO:0000256" key="1">
    <source>
        <dbReference type="ARBA" id="ARBA00022473"/>
    </source>
</evidence>
<dbReference type="InterPro" id="IPR001313">
    <property type="entry name" value="Pumilio_RNA-bd_rpt"/>
</dbReference>
<evidence type="ECO:0000256" key="4">
    <source>
        <dbReference type="PROSITE-ProRule" id="PRU00317"/>
    </source>
</evidence>
<feature type="domain" description="PUM-HD" evidence="5">
    <location>
        <begin position="1"/>
        <end position="179"/>
    </location>
</feature>
<dbReference type="InterPro" id="IPR033133">
    <property type="entry name" value="PUM-HD"/>
</dbReference>
<dbReference type="GO" id="GO:0030154">
    <property type="term" value="P:cell differentiation"/>
    <property type="evidence" value="ECO:0007669"/>
    <property type="project" value="UniProtKB-KW"/>
</dbReference>
<evidence type="ECO:0000259" key="5">
    <source>
        <dbReference type="PROSITE" id="PS50303"/>
    </source>
</evidence>
<feature type="repeat" description="Pumilio" evidence="4">
    <location>
        <begin position="131"/>
        <end position="166"/>
    </location>
</feature>
<dbReference type="AlphaFoldDB" id="A0A183CSJ3"/>
<dbReference type="Pfam" id="PF22493">
    <property type="entry name" value="PUF_NOP9"/>
    <property type="match status" value="1"/>
</dbReference>
<keyword evidence="6" id="KW-1185">Reference proteome</keyword>
<feature type="repeat" description="Pumilio" evidence="4">
    <location>
        <begin position="17"/>
        <end position="52"/>
    </location>
</feature>
<reference evidence="6" key="1">
    <citation type="submission" date="2014-05" db="EMBL/GenBank/DDBJ databases">
        <title>The genome and life-stage specific transcriptomes of Globodera pallida elucidate key aspects of plant parasitism by a cyst nematode.</title>
        <authorList>
            <person name="Cotton J.A."/>
            <person name="Lilley C.J."/>
            <person name="Jones L.M."/>
            <person name="Kikuchi T."/>
            <person name="Reid A.J."/>
            <person name="Thorpe P."/>
            <person name="Tsai I.J."/>
            <person name="Beasley H."/>
            <person name="Blok V."/>
            <person name="Cock P.J.A."/>
            <person name="Van den Akker S.E."/>
            <person name="Holroyd N."/>
            <person name="Hunt M."/>
            <person name="Mantelin S."/>
            <person name="Naghra H."/>
            <person name="Pain A."/>
            <person name="Palomares-Rius J.E."/>
            <person name="Zarowiecki M."/>
            <person name="Berriman M."/>
            <person name="Jones J.T."/>
            <person name="Urwin P.E."/>
        </authorList>
    </citation>
    <scope>NUCLEOTIDE SEQUENCE [LARGE SCALE GENOMIC DNA]</scope>
    <source>
        <strain evidence="6">Lindley</strain>
    </source>
</reference>
<dbReference type="Gene3D" id="1.25.10.10">
    <property type="entry name" value="Leucine-rich Repeat Variant"/>
    <property type="match status" value="1"/>
</dbReference>
<evidence type="ECO:0000313" key="6">
    <source>
        <dbReference type="Proteomes" id="UP000050741"/>
    </source>
</evidence>
<keyword evidence="3" id="KW-0221">Differentiation</keyword>
<evidence type="ECO:0000256" key="2">
    <source>
        <dbReference type="ARBA" id="ARBA00022737"/>
    </source>
</evidence>
<dbReference type="WBParaSite" id="GPLIN_001585100">
    <property type="protein sequence ID" value="GPLIN_001585100"/>
    <property type="gene ID" value="GPLIN_001585100"/>
</dbReference>
<name>A0A183CSJ3_GLOPA</name>
<dbReference type="SMART" id="SM00025">
    <property type="entry name" value="Pumilio"/>
    <property type="match status" value="4"/>
</dbReference>
<dbReference type="GO" id="GO:0010608">
    <property type="term" value="P:post-transcriptional regulation of gene expression"/>
    <property type="evidence" value="ECO:0007669"/>
    <property type="project" value="TreeGrafter"/>
</dbReference>
<protein>
    <submittedName>
        <fullName evidence="7">PUM-HD domain-containing protein</fullName>
    </submittedName>
</protein>
<evidence type="ECO:0000256" key="3">
    <source>
        <dbReference type="ARBA" id="ARBA00022782"/>
    </source>
</evidence>
<dbReference type="SUPFAM" id="SSF48371">
    <property type="entry name" value="ARM repeat"/>
    <property type="match status" value="1"/>
</dbReference>
<dbReference type="GO" id="GO:0003730">
    <property type="term" value="F:mRNA 3'-UTR binding"/>
    <property type="evidence" value="ECO:0007669"/>
    <property type="project" value="TreeGrafter"/>
</dbReference>
<evidence type="ECO:0000313" key="7">
    <source>
        <dbReference type="WBParaSite" id="GPLIN_001585100"/>
    </source>
</evidence>
<dbReference type="InterPro" id="IPR016024">
    <property type="entry name" value="ARM-type_fold"/>
</dbReference>
<organism evidence="6 7">
    <name type="scientific">Globodera pallida</name>
    <name type="common">Potato cyst nematode worm</name>
    <name type="synonym">Heterodera pallida</name>
    <dbReference type="NCBI Taxonomy" id="36090"/>
    <lineage>
        <taxon>Eukaryota</taxon>
        <taxon>Metazoa</taxon>
        <taxon>Ecdysozoa</taxon>
        <taxon>Nematoda</taxon>
        <taxon>Chromadorea</taxon>
        <taxon>Rhabditida</taxon>
        <taxon>Tylenchina</taxon>
        <taxon>Tylenchomorpha</taxon>
        <taxon>Tylenchoidea</taxon>
        <taxon>Heteroderidae</taxon>
        <taxon>Heteroderinae</taxon>
        <taxon>Globodera</taxon>
    </lineage>
</organism>
<keyword evidence="1" id="KW-0217">Developmental protein</keyword>
<dbReference type="GO" id="GO:0005634">
    <property type="term" value="C:nucleus"/>
    <property type="evidence" value="ECO:0007669"/>
    <property type="project" value="TreeGrafter"/>
</dbReference>
<dbReference type="Proteomes" id="UP000050741">
    <property type="component" value="Unassembled WGS sequence"/>
</dbReference>
<dbReference type="PROSITE" id="PS50302">
    <property type="entry name" value="PUM"/>
    <property type="match status" value="3"/>
</dbReference>
<dbReference type="PROSITE" id="PS50303">
    <property type="entry name" value="PUM_HD"/>
    <property type="match status" value="1"/>
</dbReference>
<sequence length="179" mass="20294">KFFEYGTDGQKAQLVDALRGHVLTLALQIYGGPVIQTALKSVDKASQIEIIEELAPHACVIRCIKDRYGMHVMNTIFELIEPERLQFVVDAILYSSSDSVASLSLHKYGNWVIRSVLKHCTELQKRPALEQLLENVLTLVMDQYGSHVIRHVKEHGLPEDRERIVSSLQKNMLTLVTDE</sequence>
<proteinExistence type="predicted"/>